<reference evidence="2 3" key="1">
    <citation type="journal article" date="2023" name="G3 (Bethesda)">
        <title>A chromosome-level genome assembly of Zasmidium syzygii isolated from banana leaves.</title>
        <authorList>
            <person name="van Westerhoven A.C."/>
            <person name="Mehrabi R."/>
            <person name="Talebi R."/>
            <person name="Steentjes M.B.F."/>
            <person name="Corcolon B."/>
            <person name="Chong P.A."/>
            <person name="Kema G.H.J."/>
            <person name="Seidl M.F."/>
        </authorList>
    </citation>
    <scope>NUCLEOTIDE SEQUENCE [LARGE SCALE GENOMIC DNA]</scope>
    <source>
        <strain evidence="2 3">P124</strain>
    </source>
</reference>
<evidence type="ECO:0000313" key="3">
    <source>
        <dbReference type="Proteomes" id="UP001305779"/>
    </source>
</evidence>
<feature type="region of interest" description="Disordered" evidence="1">
    <location>
        <begin position="1"/>
        <end position="145"/>
    </location>
</feature>
<feature type="compositionally biased region" description="Basic and acidic residues" evidence="1">
    <location>
        <begin position="133"/>
        <end position="145"/>
    </location>
</feature>
<keyword evidence="3" id="KW-1185">Reference proteome</keyword>
<sequence>MADYNGNASVTGGPFHNTNIMDRENMPSSNAEMARQKSEEVMAALKKNDGSADKMMADTRSNGNSSGGIRGWIKRKLGPGNGESASKPEKARGRKSEETGGIDGLKGQSSGIGVEDSSTGIVVGDPAPAGDVLARDGGKGDGVIR</sequence>
<feature type="compositionally biased region" description="Polar residues" evidence="1">
    <location>
        <begin position="1"/>
        <end position="31"/>
    </location>
</feature>
<evidence type="ECO:0000256" key="1">
    <source>
        <dbReference type="SAM" id="MobiDB-lite"/>
    </source>
</evidence>
<dbReference type="Proteomes" id="UP001305779">
    <property type="component" value="Unassembled WGS sequence"/>
</dbReference>
<organism evidence="2 3">
    <name type="scientific">Zasmidium cellare</name>
    <name type="common">Wine cellar mold</name>
    <name type="synonym">Racodium cellare</name>
    <dbReference type="NCBI Taxonomy" id="395010"/>
    <lineage>
        <taxon>Eukaryota</taxon>
        <taxon>Fungi</taxon>
        <taxon>Dikarya</taxon>
        <taxon>Ascomycota</taxon>
        <taxon>Pezizomycotina</taxon>
        <taxon>Dothideomycetes</taxon>
        <taxon>Dothideomycetidae</taxon>
        <taxon>Mycosphaerellales</taxon>
        <taxon>Mycosphaerellaceae</taxon>
        <taxon>Zasmidium</taxon>
    </lineage>
</organism>
<evidence type="ECO:0000313" key="2">
    <source>
        <dbReference type="EMBL" id="KAK4500095.1"/>
    </source>
</evidence>
<comment type="caution">
    <text evidence="2">The sequence shown here is derived from an EMBL/GenBank/DDBJ whole genome shotgun (WGS) entry which is preliminary data.</text>
</comment>
<accession>A0ABR0EFN1</accession>
<feature type="compositionally biased region" description="Basic and acidic residues" evidence="1">
    <location>
        <begin position="86"/>
        <end position="98"/>
    </location>
</feature>
<gene>
    <name evidence="2" type="ORF">PRZ48_008281</name>
</gene>
<proteinExistence type="predicted"/>
<name>A0ABR0EFN1_ZASCE</name>
<dbReference type="EMBL" id="JAXOVC010000006">
    <property type="protein sequence ID" value="KAK4500095.1"/>
    <property type="molecule type" value="Genomic_DNA"/>
</dbReference>
<feature type="compositionally biased region" description="Basic and acidic residues" evidence="1">
    <location>
        <begin position="34"/>
        <end position="57"/>
    </location>
</feature>
<feature type="compositionally biased region" description="Polar residues" evidence="1">
    <location>
        <begin position="107"/>
        <end position="120"/>
    </location>
</feature>
<protein>
    <submittedName>
        <fullName evidence="2">Uncharacterized protein</fullName>
    </submittedName>
</protein>